<evidence type="ECO:0000256" key="6">
    <source>
        <dbReference type="ARBA" id="ARBA00023136"/>
    </source>
</evidence>
<evidence type="ECO:0000259" key="14">
    <source>
        <dbReference type="PROSITE" id="PS50198"/>
    </source>
</evidence>
<evidence type="ECO:0000256" key="3">
    <source>
        <dbReference type="ARBA" id="ARBA00022519"/>
    </source>
</evidence>
<dbReference type="InterPro" id="IPR000297">
    <property type="entry name" value="PPIase_PpiC"/>
</dbReference>
<proteinExistence type="inferred from homology"/>
<keyword evidence="12" id="KW-0175">Coiled coil</keyword>
<evidence type="ECO:0000256" key="2">
    <source>
        <dbReference type="ARBA" id="ARBA00022475"/>
    </source>
</evidence>
<keyword evidence="2" id="KW-1003">Cell membrane</keyword>
<evidence type="ECO:0000256" key="4">
    <source>
        <dbReference type="ARBA" id="ARBA00022692"/>
    </source>
</evidence>
<dbReference type="Proteomes" id="UP000002964">
    <property type="component" value="Unassembled WGS sequence"/>
</dbReference>
<dbReference type="PANTHER" id="PTHR47529">
    <property type="entry name" value="PEPTIDYL-PROLYL CIS-TRANS ISOMERASE D"/>
    <property type="match status" value="1"/>
</dbReference>
<feature type="transmembrane region" description="Helical" evidence="13">
    <location>
        <begin position="12"/>
        <end position="30"/>
    </location>
</feature>
<dbReference type="HOGENOM" id="CLU_023843_1_1_6"/>
<evidence type="ECO:0000256" key="13">
    <source>
        <dbReference type="SAM" id="Phobius"/>
    </source>
</evidence>
<accession>H8YZC9</accession>
<dbReference type="GO" id="GO:0005886">
    <property type="term" value="C:plasma membrane"/>
    <property type="evidence" value="ECO:0007669"/>
    <property type="project" value="UniProtKB-SubCell"/>
</dbReference>
<dbReference type="Pfam" id="PF00639">
    <property type="entry name" value="Rotamase"/>
    <property type="match status" value="1"/>
</dbReference>
<comment type="subcellular location">
    <subcellularLocation>
        <location evidence="1">Cell inner membrane</location>
        <topology evidence="1">Single-pass type II membrane protein</topology>
        <orientation evidence="1">Periplasmic side</orientation>
    </subcellularLocation>
</comment>
<sequence>MLLEIRERAQGWVAWAIVILISIPFALWGIQSYLGGGGEPAVATVNGAEITEQQLNQNLQRTRVDLRERLGDAYDPALFEDGGLRERVLDRMIESQVLLDASGQLGLRVADAVLRSAIAQEPAFQKDGHFDKATYAQVLQYQGLSPAAFEQNLRLQLLQTQLERAVESTAFAPQSEVDQSIRLIRQEREISYIKLPQADFAPGQSPDEEKVRAFYDENPDRFKSPEQVKLSYILLSPELLGADQTVSEEDLQALYEERAETLKTPEMRSLRHILIALPADADEASIDAAREKAAAARERILAGEAFASVASDVSDDPVSAAAGGDLGQIERGMLDPVLEQTAFSLNLGDLSEPVRSRFGYHLLEVTAVEPSVMPSFDDVAGELRKELQSRSAEGAFYDHAERLATRVYEVPDSLVPAAEELGLDIQTSDWIDRSGGAGIFASQKVVAAAFSEEVLGRGNNSELIEPDPQRLEALVLRVDEHRPEAVRPLKEVREEIVQLLNAREAAAAALQAAEALSARIEQGESLPAVAGETYPVEAPGMIERQSGELPAAVVREAFLLPRPGVERPSVGTATDGEGDAFVIAVSAVRDGSVDDLTVEARAAEARVLAQSLGRSDFTHVVSGLEASAKIERKALASDQE</sequence>
<evidence type="ECO:0000256" key="11">
    <source>
        <dbReference type="PROSITE-ProRule" id="PRU00278"/>
    </source>
</evidence>
<dbReference type="SUPFAM" id="SSF54534">
    <property type="entry name" value="FKBP-like"/>
    <property type="match status" value="1"/>
</dbReference>
<dbReference type="Gene3D" id="3.10.50.40">
    <property type="match status" value="1"/>
</dbReference>
<feature type="coiled-coil region" evidence="12">
    <location>
        <begin position="489"/>
        <end position="516"/>
    </location>
</feature>
<dbReference type="InterPro" id="IPR052029">
    <property type="entry name" value="PpiD_chaperone"/>
</dbReference>
<keyword evidence="16" id="KW-1185">Reference proteome</keyword>
<dbReference type="STRING" id="631362.Thi970DRAFT_02298"/>
<evidence type="ECO:0000256" key="9">
    <source>
        <dbReference type="ARBA" id="ARBA00040743"/>
    </source>
</evidence>
<reference evidence="15 16" key="2">
    <citation type="submission" date="2011-11" db="EMBL/GenBank/DDBJ databases">
        <authorList>
            <consortium name="US DOE Joint Genome Institute"/>
            <person name="Lucas S."/>
            <person name="Han J."/>
            <person name="Lapidus A."/>
            <person name="Cheng J.-F."/>
            <person name="Goodwin L."/>
            <person name="Pitluck S."/>
            <person name="Peters L."/>
            <person name="Ovchinnikova G."/>
            <person name="Zhang X."/>
            <person name="Detter J.C."/>
            <person name="Han C."/>
            <person name="Tapia R."/>
            <person name="Land M."/>
            <person name="Hauser L."/>
            <person name="Kyrpides N."/>
            <person name="Ivanova N."/>
            <person name="Pagani I."/>
            <person name="Vogl K."/>
            <person name="Liu Z."/>
            <person name="Overmann J."/>
            <person name="Frigaard N.-U."/>
            <person name="Bryant D."/>
            <person name="Woyke T."/>
        </authorList>
    </citation>
    <scope>NUCLEOTIDE SEQUENCE [LARGE SCALE GENOMIC DNA]</scope>
    <source>
        <strain evidence="15 16">970</strain>
    </source>
</reference>
<feature type="domain" description="PpiC" evidence="14">
    <location>
        <begin position="265"/>
        <end position="367"/>
    </location>
</feature>
<dbReference type="InterPro" id="IPR046357">
    <property type="entry name" value="PPIase_dom_sf"/>
</dbReference>
<keyword evidence="5 13" id="KW-1133">Transmembrane helix</keyword>
<keyword evidence="6 13" id="KW-0472">Membrane</keyword>
<dbReference type="InterPro" id="IPR023058">
    <property type="entry name" value="PPIase_PpiC_CS"/>
</dbReference>
<dbReference type="EMBL" id="JH603169">
    <property type="protein sequence ID" value="EIC22056.1"/>
    <property type="molecule type" value="Genomic_DNA"/>
</dbReference>
<dbReference type="AlphaFoldDB" id="H8YZC9"/>
<dbReference type="eggNOG" id="COG0760">
    <property type="taxonomic scope" value="Bacteria"/>
</dbReference>
<gene>
    <name evidence="15" type="ORF">Thi970DRAFT_02298</name>
</gene>
<dbReference type="GO" id="GO:0003755">
    <property type="term" value="F:peptidyl-prolyl cis-trans isomerase activity"/>
    <property type="evidence" value="ECO:0007669"/>
    <property type="project" value="UniProtKB-KW"/>
</dbReference>
<keyword evidence="11" id="KW-0697">Rotamase</keyword>
<organism evidence="15 16">
    <name type="scientific">Thiorhodovibrio frisius</name>
    <dbReference type="NCBI Taxonomy" id="631362"/>
    <lineage>
        <taxon>Bacteria</taxon>
        <taxon>Pseudomonadati</taxon>
        <taxon>Pseudomonadota</taxon>
        <taxon>Gammaproteobacteria</taxon>
        <taxon>Chromatiales</taxon>
        <taxon>Chromatiaceae</taxon>
        <taxon>Thiorhodovibrio</taxon>
    </lineage>
</organism>
<dbReference type="PANTHER" id="PTHR47529:SF1">
    <property type="entry name" value="PERIPLASMIC CHAPERONE PPID"/>
    <property type="match status" value="1"/>
</dbReference>
<evidence type="ECO:0000256" key="7">
    <source>
        <dbReference type="ARBA" id="ARBA00023186"/>
    </source>
</evidence>
<evidence type="ECO:0000313" key="15">
    <source>
        <dbReference type="EMBL" id="EIC22056.1"/>
    </source>
</evidence>
<evidence type="ECO:0000313" key="16">
    <source>
        <dbReference type="Proteomes" id="UP000002964"/>
    </source>
</evidence>
<reference evidence="16" key="1">
    <citation type="submission" date="2011-06" db="EMBL/GenBank/DDBJ databases">
        <authorList>
            <consortium name="US DOE Joint Genome Institute (JGI-PGF)"/>
            <person name="Lucas S."/>
            <person name="Han J."/>
            <person name="Lapidus A."/>
            <person name="Cheng J.-F."/>
            <person name="Goodwin L."/>
            <person name="Pitluck S."/>
            <person name="Peters L."/>
            <person name="Land M.L."/>
            <person name="Hauser L."/>
            <person name="Vogl K."/>
            <person name="Liu Z."/>
            <person name="Overmann J."/>
            <person name="Frigaard N.-U."/>
            <person name="Bryant D.A."/>
            <person name="Woyke T.J."/>
        </authorList>
    </citation>
    <scope>NUCLEOTIDE SEQUENCE [LARGE SCALE GENOMIC DNA]</scope>
    <source>
        <strain evidence="16">970</strain>
    </source>
</reference>
<evidence type="ECO:0000256" key="5">
    <source>
        <dbReference type="ARBA" id="ARBA00022989"/>
    </source>
</evidence>
<protein>
    <recommendedName>
        <fullName evidence="9">Periplasmic chaperone PpiD</fullName>
    </recommendedName>
    <alternativeName>
        <fullName evidence="10">Periplasmic folding chaperone</fullName>
    </alternativeName>
</protein>
<keyword evidence="7" id="KW-0143">Chaperone</keyword>
<keyword evidence="4 13" id="KW-0812">Transmembrane</keyword>
<dbReference type="Gene3D" id="1.10.4030.10">
    <property type="entry name" value="Porin chaperone SurA, peptide-binding domain"/>
    <property type="match status" value="1"/>
</dbReference>
<keyword evidence="11 15" id="KW-0413">Isomerase</keyword>
<evidence type="ECO:0000256" key="1">
    <source>
        <dbReference type="ARBA" id="ARBA00004382"/>
    </source>
</evidence>
<dbReference type="OrthoDB" id="9812372at2"/>
<evidence type="ECO:0000256" key="12">
    <source>
        <dbReference type="SAM" id="Coils"/>
    </source>
</evidence>
<evidence type="ECO:0000256" key="10">
    <source>
        <dbReference type="ARBA" id="ARBA00042775"/>
    </source>
</evidence>
<dbReference type="SUPFAM" id="SSF109998">
    <property type="entry name" value="Triger factor/SurA peptide-binding domain-like"/>
    <property type="match status" value="1"/>
</dbReference>
<dbReference type="PROSITE" id="PS50198">
    <property type="entry name" value="PPIC_PPIASE_2"/>
    <property type="match status" value="1"/>
</dbReference>
<evidence type="ECO:0000256" key="8">
    <source>
        <dbReference type="ARBA" id="ARBA00038408"/>
    </source>
</evidence>
<keyword evidence="3" id="KW-0997">Cell inner membrane</keyword>
<name>H8YZC9_9GAMM</name>
<dbReference type="InterPro" id="IPR027304">
    <property type="entry name" value="Trigger_fact/SurA_dom_sf"/>
</dbReference>
<dbReference type="RefSeq" id="WP_009148640.1">
    <property type="nucleotide sequence ID" value="NZ_CP121471.1"/>
</dbReference>
<dbReference type="Pfam" id="PF13624">
    <property type="entry name" value="SurA_N_3"/>
    <property type="match status" value="1"/>
</dbReference>
<comment type="similarity">
    <text evidence="8">Belongs to the PpiD chaperone family.</text>
</comment>
<dbReference type="PROSITE" id="PS01096">
    <property type="entry name" value="PPIC_PPIASE_1"/>
    <property type="match status" value="1"/>
</dbReference>